<dbReference type="InterPro" id="IPR029021">
    <property type="entry name" value="Prot-tyrosine_phosphatase-like"/>
</dbReference>
<feature type="compositionally biased region" description="Low complexity" evidence="3">
    <location>
        <begin position="60"/>
        <end position="71"/>
    </location>
</feature>
<dbReference type="InterPro" id="IPR001763">
    <property type="entry name" value="Rhodanese-like_dom"/>
</dbReference>
<dbReference type="InterPro" id="IPR050348">
    <property type="entry name" value="Protein-Tyr_Phosphatase"/>
</dbReference>
<dbReference type="RefSeq" id="XP_021869826.1">
    <property type="nucleotide sequence ID" value="XM_022018458.1"/>
</dbReference>
<evidence type="ECO:0000256" key="1">
    <source>
        <dbReference type="ARBA" id="ARBA00009649"/>
    </source>
</evidence>
<feature type="region of interest" description="Disordered" evidence="3">
    <location>
        <begin position="195"/>
        <end position="252"/>
    </location>
</feature>
<comment type="caution">
    <text evidence="7">The sequence shown here is derived from an EMBL/GenBank/DDBJ whole genome shotgun (WGS) entry which is preliminary data.</text>
</comment>
<dbReference type="PANTHER" id="PTHR19134:SF561">
    <property type="entry name" value="PROTEIN TYROSINE PHOSPHATASE 36E, ISOFORM A"/>
    <property type="match status" value="1"/>
</dbReference>
<dbReference type="GO" id="GO:0004725">
    <property type="term" value="F:protein tyrosine phosphatase activity"/>
    <property type="evidence" value="ECO:0007669"/>
    <property type="project" value="UniProtKB-EC"/>
</dbReference>
<evidence type="ECO:0000256" key="3">
    <source>
        <dbReference type="SAM" id="MobiDB-lite"/>
    </source>
</evidence>
<dbReference type="STRING" id="4999.A0A1Y1UCD5"/>
<evidence type="ECO:0000259" key="6">
    <source>
        <dbReference type="PROSITE" id="PS50206"/>
    </source>
</evidence>
<gene>
    <name evidence="7" type="ORF">BD324DRAFT_652210</name>
</gene>
<protein>
    <recommendedName>
        <fullName evidence="2">protein-tyrosine-phosphatase</fullName>
        <ecNumber evidence="2">3.1.3.48</ecNumber>
    </recommendedName>
</protein>
<feature type="compositionally biased region" description="Low complexity" evidence="3">
    <location>
        <begin position="450"/>
        <end position="469"/>
    </location>
</feature>
<evidence type="ECO:0000259" key="5">
    <source>
        <dbReference type="PROSITE" id="PS50056"/>
    </source>
</evidence>
<dbReference type="Pfam" id="PF00102">
    <property type="entry name" value="Y_phosphatase"/>
    <property type="match status" value="1"/>
</dbReference>
<dbReference type="Gene3D" id="3.40.250.10">
    <property type="entry name" value="Rhodanese-like domain"/>
    <property type="match status" value="1"/>
</dbReference>
<keyword evidence="8" id="KW-1185">Reference proteome</keyword>
<sequence length="1198" mass="128519">MESSTTTSSSNLTSAIVDVDMKDPSNSSNMITPTTSSNGKRRAIPPSSIPDFPSYNKVRSPPAQTSLSPSPTSSPSPSSPFTSPPRSVAGQMLHPVPMPLSPLGMDSGLAPLSSPWHTLAATSGAPTPSLEGPGKGSPHLGYPFERLNIGGSWSGANLVAESSRRRSLPGDVKSMAPPPPQLADQFARYRALAGHASANAKGKSRSTESPPPQKSPTPATSSESGPMRLHLPGQAKMPSPLGPSSSSKIIHPLPPRSLRPLLPLSTTLVLDLRPPSSFHSAHLPNSVSLPIPSTLLRRPAFTLSKLTQMLPAEARGSVAEWKEKRDIILLDADSTRLTADSIMTGLAGKFDREGFQGNMWYLQGGLAALNGVDLNLITENSGEATPDNAEEGLMVGKLGSLAFQQGSTGSNLQNRRKDGPRTPGTPIRKDPFSPTSSHTEKPPYNPAFTSPGFSSAASSSGKDSGSSSRGSHHHSYNIQPANPFFDNIRQNLELSHDGISERISLDLPDSVTSRASEFPSWIRKLVMLPPTEAADRLASEFYQVELQEQRRLQAVMDWHTRDSGRRLTFSIKAAVEALQSVADDVAGATNEDAHYFPFSISAGVERGSKNRYKNIWPYDFSRVKLDSPPDSDSDYINASYVQPKGTARKYIATQGPLDATFCDFWTLVWEQDVRVIVMLTKQYEGGLLKCGNYWSNANYGSIRVELESQYGGEDRKADDAPGFDFGSAFHDKDEAPSSDQENIHRVFTLRKKNGEARRIVQIQCTAWPDFDVPDSPDVLLNLLRDVNSATEELCNGDADDRAAQPPVLVHCSAGVGRTGSFIIVDAIVDFLRRERDSQQSFTTRSSRDTTDSLSPSPSSVVHFADSIPPPSSSVRDHRSRSNSGSASMLEPIKEDKMDLDPPAFSSSLPRKARRDSSDGAPRSRSFSDTPGRPKLRSGSQSRSYEENEKALRRDFGVVPVLTKSGDRHREPSPIHSLDGSSPVATVLEGMRVQRMSLVQSLRQYIFVHRAIIHAYLNMIDNDRLRGKSPSSLASDVGTNPSMSSTTTFAPKTESTTATSLTSASTADDTSMRSGVSTKGGAPPPPAAAGTGAPSDEEMEPHKRRASPTELTMSAENSPIGPGSRPVLGLTKRPSSKKMRASDSSLMGATPLDLSSQAKATATSTSTSTTGGAAKIAGTQNVFSVGALDTGDRGPTKAV</sequence>
<evidence type="ECO:0000256" key="2">
    <source>
        <dbReference type="ARBA" id="ARBA00013064"/>
    </source>
</evidence>
<feature type="compositionally biased region" description="Polar residues" evidence="3">
    <location>
        <begin position="404"/>
        <end position="413"/>
    </location>
</feature>
<feature type="compositionally biased region" description="Polar residues" evidence="3">
    <location>
        <begin position="1028"/>
        <end position="1049"/>
    </location>
</feature>
<dbReference type="GeneID" id="33560267"/>
<dbReference type="EC" id="3.1.3.48" evidence="2"/>
<feature type="domain" description="Tyrosine-protein phosphatase" evidence="4">
    <location>
        <begin position="609"/>
        <end position="1014"/>
    </location>
</feature>
<feature type="region of interest" description="Disordered" evidence="3">
    <location>
        <begin position="404"/>
        <end position="482"/>
    </location>
</feature>
<dbReference type="PROSITE" id="PS50206">
    <property type="entry name" value="RHODANESE_3"/>
    <property type="match status" value="1"/>
</dbReference>
<dbReference type="SMART" id="SM00194">
    <property type="entry name" value="PTPc"/>
    <property type="match status" value="1"/>
</dbReference>
<dbReference type="Pfam" id="PF00581">
    <property type="entry name" value="Rhodanese"/>
    <property type="match status" value="1"/>
</dbReference>
<name>A0A1Y1UCD5_9TREE</name>
<feature type="compositionally biased region" description="Low complexity" evidence="3">
    <location>
        <begin position="1154"/>
        <end position="1176"/>
    </location>
</feature>
<feature type="region of interest" description="Disordered" evidence="3">
    <location>
        <begin position="1"/>
        <end position="143"/>
    </location>
</feature>
<feature type="compositionally biased region" description="Low complexity" evidence="3">
    <location>
        <begin position="1"/>
        <end position="14"/>
    </location>
</feature>
<dbReference type="PANTHER" id="PTHR19134">
    <property type="entry name" value="RECEPTOR-TYPE TYROSINE-PROTEIN PHOSPHATASE"/>
    <property type="match status" value="1"/>
</dbReference>
<dbReference type="PROSITE" id="PS50056">
    <property type="entry name" value="TYR_PHOSPHATASE_2"/>
    <property type="match status" value="1"/>
</dbReference>
<dbReference type="InterPro" id="IPR036873">
    <property type="entry name" value="Rhodanese-like_dom_sf"/>
</dbReference>
<dbReference type="AlphaFoldDB" id="A0A1Y1UCD5"/>
<dbReference type="PROSITE" id="PS50055">
    <property type="entry name" value="TYR_PHOSPHATASE_PTP"/>
    <property type="match status" value="1"/>
</dbReference>
<evidence type="ECO:0000259" key="4">
    <source>
        <dbReference type="PROSITE" id="PS50055"/>
    </source>
</evidence>
<reference evidence="7 8" key="1">
    <citation type="submission" date="2017-03" db="EMBL/GenBank/DDBJ databases">
        <title>Widespread Adenine N6-methylation of Active Genes in Fungi.</title>
        <authorList>
            <consortium name="DOE Joint Genome Institute"/>
            <person name="Mondo S.J."/>
            <person name="Dannebaum R.O."/>
            <person name="Kuo R.C."/>
            <person name="Louie K.B."/>
            <person name="Bewick A.J."/>
            <person name="Labutti K."/>
            <person name="Haridas S."/>
            <person name="Kuo A."/>
            <person name="Salamov A."/>
            <person name="Ahrendt S.R."/>
            <person name="Lau R."/>
            <person name="Bowen B.P."/>
            <person name="Lipzen A."/>
            <person name="Sullivan W."/>
            <person name="Andreopoulos W.B."/>
            <person name="Clum A."/>
            <person name="Lindquist E."/>
            <person name="Daum C."/>
            <person name="Northen T.R."/>
            <person name="Ramamoorthy G."/>
            <person name="Schmitz R.J."/>
            <person name="Gryganskyi A."/>
            <person name="Culley D."/>
            <person name="Magnuson J."/>
            <person name="James T.Y."/>
            <person name="O'Malley M.A."/>
            <person name="Stajich J.E."/>
            <person name="Spatafora J.W."/>
            <person name="Visel A."/>
            <person name="Grigoriev I.V."/>
        </authorList>
    </citation>
    <scope>NUCLEOTIDE SEQUENCE [LARGE SCALE GENOMIC DNA]</scope>
    <source>
        <strain evidence="7 8">NRRL Y-17943</strain>
    </source>
</reference>
<accession>A0A1Y1UCD5</accession>
<dbReference type="InterPro" id="IPR003595">
    <property type="entry name" value="Tyr_Pase_cat"/>
</dbReference>
<evidence type="ECO:0000313" key="8">
    <source>
        <dbReference type="Proteomes" id="UP000193218"/>
    </source>
</evidence>
<dbReference type="InterPro" id="IPR000242">
    <property type="entry name" value="PTP_cat"/>
</dbReference>
<dbReference type="InParanoid" id="A0A1Y1UCD5"/>
<feature type="region of interest" description="Disordered" evidence="3">
    <location>
        <begin position="836"/>
        <end position="977"/>
    </location>
</feature>
<dbReference type="SUPFAM" id="SSF52821">
    <property type="entry name" value="Rhodanese/Cell cycle control phosphatase"/>
    <property type="match status" value="1"/>
</dbReference>
<dbReference type="Proteomes" id="UP000193218">
    <property type="component" value="Unassembled WGS sequence"/>
</dbReference>
<feature type="compositionally biased region" description="Low complexity" evidence="3">
    <location>
        <begin position="1052"/>
        <end position="1068"/>
    </location>
</feature>
<feature type="domain" description="Tyrosine specific protein phosphatases" evidence="5">
    <location>
        <begin position="780"/>
        <end position="827"/>
    </location>
</feature>
<proteinExistence type="inferred from homology"/>
<feature type="compositionally biased region" description="Basic and acidic residues" evidence="3">
    <location>
        <begin position="943"/>
        <end position="955"/>
    </location>
</feature>
<dbReference type="Gene3D" id="3.90.190.10">
    <property type="entry name" value="Protein tyrosine phosphatase superfamily"/>
    <property type="match status" value="1"/>
</dbReference>
<dbReference type="PROSITE" id="PS00383">
    <property type="entry name" value="TYR_PHOSPHATASE_1"/>
    <property type="match status" value="1"/>
</dbReference>
<dbReference type="SUPFAM" id="SSF52799">
    <property type="entry name" value="(Phosphotyrosine protein) phosphatases II"/>
    <property type="match status" value="1"/>
</dbReference>
<dbReference type="PRINTS" id="PR00700">
    <property type="entry name" value="PRTYPHPHTASE"/>
</dbReference>
<dbReference type="SMART" id="SM00404">
    <property type="entry name" value="PTPc_motif"/>
    <property type="match status" value="1"/>
</dbReference>
<dbReference type="EMBL" id="NBSH01000010">
    <property type="protein sequence ID" value="ORX35662.1"/>
    <property type="molecule type" value="Genomic_DNA"/>
</dbReference>
<dbReference type="InterPro" id="IPR016130">
    <property type="entry name" value="Tyr_Pase_AS"/>
</dbReference>
<feature type="compositionally biased region" description="Polar residues" evidence="3">
    <location>
        <begin position="24"/>
        <end position="38"/>
    </location>
</feature>
<organism evidence="7 8">
    <name type="scientific">Kockovaella imperatae</name>
    <dbReference type="NCBI Taxonomy" id="4999"/>
    <lineage>
        <taxon>Eukaryota</taxon>
        <taxon>Fungi</taxon>
        <taxon>Dikarya</taxon>
        <taxon>Basidiomycota</taxon>
        <taxon>Agaricomycotina</taxon>
        <taxon>Tremellomycetes</taxon>
        <taxon>Tremellales</taxon>
        <taxon>Cuniculitremaceae</taxon>
        <taxon>Kockovaella</taxon>
    </lineage>
</organism>
<feature type="domain" description="Rhodanese" evidence="6">
    <location>
        <begin position="263"/>
        <end position="378"/>
    </location>
</feature>
<dbReference type="InterPro" id="IPR000387">
    <property type="entry name" value="Tyr_Pase_dom"/>
</dbReference>
<dbReference type="OrthoDB" id="6058203at2759"/>
<evidence type="ECO:0000313" key="7">
    <source>
        <dbReference type="EMBL" id="ORX35662.1"/>
    </source>
</evidence>
<comment type="similarity">
    <text evidence="1">Belongs to the protein-tyrosine phosphatase family. Non-receptor class subfamily.</text>
</comment>
<feature type="region of interest" description="Disordered" evidence="3">
    <location>
        <begin position="1027"/>
        <end position="1176"/>
    </location>
</feature>